<dbReference type="OrthoDB" id="6358449at2759"/>
<dbReference type="Proteomes" id="UP001153620">
    <property type="component" value="Chromosome 1"/>
</dbReference>
<dbReference type="PROSITE" id="PS50071">
    <property type="entry name" value="HOMEOBOX_2"/>
    <property type="match status" value="1"/>
</dbReference>
<dbReference type="SMART" id="SM00389">
    <property type="entry name" value="HOX"/>
    <property type="match status" value="1"/>
</dbReference>
<evidence type="ECO:0000256" key="7">
    <source>
        <dbReference type="RuleBase" id="RU361194"/>
    </source>
</evidence>
<comment type="subcellular location">
    <subcellularLocation>
        <location evidence="1 5 6">Nucleus</location>
    </subcellularLocation>
</comment>
<dbReference type="GO" id="GO:0000978">
    <property type="term" value="F:RNA polymerase II cis-regulatory region sequence-specific DNA binding"/>
    <property type="evidence" value="ECO:0007669"/>
    <property type="project" value="TreeGrafter"/>
</dbReference>
<feature type="region of interest" description="Disordered" evidence="8">
    <location>
        <begin position="205"/>
        <end position="280"/>
    </location>
</feature>
<feature type="DNA-binding region" description="Homeobox" evidence="5">
    <location>
        <begin position="585"/>
        <end position="644"/>
    </location>
</feature>
<gene>
    <name evidence="11" type="ORF">CHIRRI_LOCUS758</name>
</gene>
<dbReference type="GO" id="GO:0048468">
    <property type="term" value="P:cell development"/>
    <property type="evidence" value="ECO:0007669"/>
    <property type="project" value="UniProtKB-ARBA"/>
</dbReference>
<dbReference type="SUPFAM" id="SSF46689">
    <property type="entry name" value="Homeodomain-like"/>
    <property type="match status" value="1"/>
</dbReference>
<dbReference type="EMBL" id="OU895877">
    <property type="protein sequence ID" value="CAG9797770.1"/>
    <property type="molecule type" value="Genomic_DNA"/>
</dbReference>
<comment type="similarity">
    <text evidence="7">Belongs to the POU transcription factor family.</text>
</comment>
<keyword evidence="12" id="KW-1185">Reference proteome</keyword>
<evidence type="ECO:0000256" key="1">
    <source>
        <dbReference type="ARBA" id="ARBA00004123"/>
    </source>
</evidence>
<dbReference type="PROSITE" id="PS00035">
    <property type="entry name" value="POU_1"/>
    <property type="match status" value="1"/>
</dbReference>
<dbReference type="InterPro" id="IPR017970">
    <property type="entry name" value="Homeobox_CS"/>
</dbReference>
<dbReference type="Gene3D" id="1.10.10.60">
    <property type="entry name" value="Homeodomain-like"/>
    <property type="match status" value="1"/>
</dbReference>
<dbReference type="SUPFAM" id="SSF47413">
    <property type="entry name" value="lambda repressor-like DNA-binding domains"/>
    <property type="match status" value="1"/>
</dbReference>
<evidence type="ECO:0000256" key="3">
    <source>
        <dbReference type="ARBA" id="ARBA00023155"/>
    </source>
</evidence>
<evidence type="ECO:0000259" key="10">
    <source>
        <dbReference type="PROSITE" id="PS51179"/>
    </source>
</evidence>
<evidence type="ECO:0000256" key="6">
    <source>
        <dbReference type="RuleBase" id="RU000682"/>
    </source>
</evidence>
<keyword evidence="2 5" id="KW-0238">DNA-binding</keyword>
<feature type="domain" description="POU-specific" evidence="10">
    <location>
        <begin position="483"/>
        <end position="557"/>
    </location>
</feature>
<dbReference type="PANTHER" id="PTHR11636">
    <property type="entry name" value="POU DOMAIN"/>
    <property type="match status" value="1"/>
</dbReference>
<dbReference type="AlphaFoldDB" id="A0A9N9RJ50"/>
<feature type="compositionally biased region" description="Polar residues" evidence="8">
    <location>
        <begin position="205"/>
        <end position="219"/>
    </location>
</feature>
<keyword evidence="3 5" id="KW-0371">Homeobox</keyword>
<accession>A0A9N9RJ50</accession>
<evidence type="ECO:0000256" key="4">
    <source>
        <dbReference type="ARBA" id="ARBA00023242"/>
    </source>
</evidence>
<name>A0A9N9RJ50_9DIPT</name>
<dbReference type="Pfam" id="PF00157">
    <property type="entry name" value="Pou"/>
    <property type="match status" value="1"/>
</dbReference>
<dbReference type="GO" id="GO:0001228">
    <property type="term" value="F:DNA-binding transcription activator activity, RNA polymerase II-specific"/>
    <property type="evidence" value="ECO:0007669"/>
    <property type="project" value="UniProtKB-ARBA"/>
</dbReference>
<feature type="domain" description="Homeobox" evidence="9">
    <location>
        <begin position="583"/>
        <end position="643"/>
    </location>
</feature>
<keyword evidence="4 5" id="KW-0539">Nucleus</keyword>
<evidence type="ECO:0000256" key="8">
    <source>
        <dbReference type="SAM" id="MobiDB-lite"/>
    </source>
</evidence>
<protein>
    <recommendedName>
        <fullName evidence="7">POU domain protein</fullName>
    </recommendedName>
</protein>
<dbReference type="Pfam" id="PF00046">
    <property type="entry name" value="Homeodomain"/>
    <property type="match status" value="1"/>
</dbReference>
<evidence type="ECO:0000256" key="5">
    <source>
        <dbReference type="PROSITE-ProRule" id="PRU00108"/>
    </source>
</evidence>
<dbReference type="PANTHER" id="PTHR11636:SF76">
    <property type="entry name" value="PROTEIN NUBBIN"/>
    <property type="match status" value="1"/>
</dbReference>
<proteinExistence type="inferred from homology"/>
<dbReference type="CDD" id="cd00086">
    <property type="entry name" value="homeodomain"/>
    <property type="match status" value="1"/>
</dbReference>
<dbReference type="InterPro" id="IPR000327">
    <property type="entry name" value="POU_dom"/>
</dbReference>
<feature type="compositionally biased region" description="Low complexity" evidence="8">
    <location>
        <begin position="146"/>
        <end position="168"/>
    </location>
</feature>
<dbReference type="PROSITE" id="PS00027">
    <property type="entry name" value="HOMEOBOX_1"/>
    <property type="match status" value="1"/>
</dbReference>
<reference evidence="11" key="1">
    <citation type="submission" date="2022-01" db="EMBL/GenBank/DDBJ databases">
        <authorList>
            <person name="King R."/>
        </authorList>
    </citation>
    <scope>NUCLEOTIDE SEQUENCE</scope>
</reference>
<dbReference type="GO" id="GO:0005634">
    <property type="term" value="C:nucleus"/>
    <property type="evidence" value="ECO:0007669"/>
    <property type="project" value="UniProtKB-SubCell"/>
</dbReference>
<dbReference type="InterPro" id="IPR013847">
    <property type="entry name" value="POU"/>
</dbReference>
<feature type="region of interest" description="Disordered" evidence="8">
    <location>
        <begin position="640"/>
        <end position="676"/>
    </location>
</feature>
<dbReference type="SMART" id="SM00352">
    <property type="entry name" value="POU"/>
    <property type="match status" value="1"/>
</dbReference>
<dbReference type="InterPro" id="IPR010982">
    <property type="entry name" value="Lambda_DNA-bd_dom_sf"/>
</dbReference>
<dbReference type="InterPro" id="IPR050255">
    <property type="entry name" value="POU_domain_TF"/>
</dbReference>
<evidence type="ECO:0000313" key="12">
    <source>
        <dbReference type="Proteomes" id="UP001153620"/>
    </source>
</evidence>
<feature type="region of interest" description="Disordered" evidence="8">
    <location>
        <begin position="563"/>
        <end position="592"/>
    </location>
</feature>
<feature type="compositionally biased region" description="Basic and acidic residues" evidence="8">
    <location>
        <begin position="221"/>
        <end position="240"/>
    </location>
</feature>
<keyword evidence="7" id="KW-0804">Transcription</keyword>
<organism evidence="11 12">
    <name type="scientific">Chironomus riparius</name>
    <dbReference type="NCBI Taxonomy" id="315576"/>
    <lineage>
        <taxon>Eukaryota</taxon>
        <taxon>Metazoa</taxon>
        <taxon>Ecdysozoa</taxon>
        <taxon>Arthropoda</taxon>
        <taxon>Hexapoda</taxon>
        <taxon>Insecta</taxon>
        <taxon>Pterygota</taxon>
        <taxon>Neoptera</taxon>
        <taxon>Endopterygota</taxon>
        <taxon>Diptera</taxon>
        <taxon>Nematocera</taxon>
        <taxon>Chironomoidea</taxon>
        <taxon>Chironomidae</taxon>
        <taxon>Chironominae</taxon>
        <taxon>Chironomus</taxon>
    </lineage>
</organism>
<dbReference type="PROSITE" id="PS51179">
    <property type="entry name" value="POU_3"/>
    <property type="match status" value="1"/>
</dbReference>
<sequence>MPLLVTQRDRSFIAAGDYQKLYGTFLHNQYLLDMSKCRDLYTNGRNDDAEKEESRNEDKHYNEMKTHQLPVMQLQSFNYPKNVSTLPSPSLTTSSLINNNSLLTFQDIQDIMMHHHQQQHQHQQHQYQYNERQVKREILNENLQTISKASSSSSSSSSSPSPNTSTKLSPKHSTVMEKNAKVHPLSVIKTEACENGSKISINHSIQNKADTHHNSNSCGRTVREELEASRSKIPKLDIPLKRSSKSPSPSRSNDGESSDEGSYRENSNSSPPLPKDDHMRPLNLITDTRQSPSPSLQNNAANQMNMALAALQSQLPLAPLFLQNQLGMSALTGHPQGEMNSLHQALQAQFQQQLQNYMLLQASANHSGSPAQAAAAQLLLQSQVQQAMAQAAQQLQALQKQQQNNLKRTHAQTESTTTMTMTRSPLHTPESPLLGSNRTTPPNSMTAQLSASGGILTPATPNSGTHPPQKTMTTAARTMEPHEETTDLEELEQFSKTFKQRRIKLGFTQGDVGLAMGKLYGNDFSQTTISRFEALNLSFKNMCKLKPLLQKWLEDADRSLNNPGGMFGPSTLSSPLSTPENMGRRRKKRTSIETSVRTALEKAFFINSKPTSQEIANLADNLCIEKEVVRVWFCNRRQKEKRTHPGMNPESPDDSMGNGSSMFELASHYSSSMKQE</sequence>
<dbReference type="InterPro" id="IPR009057">
    <property type="entry name" value="Homeodomain-like_sf"/>
</dbReference>
<dbReference type="FunFam" id="1.10.260.40:FF:000001">
    <property type="entry name" value="POU domain protein"/>
    <property type="match status" value="1"/>
</dbReference>
<evidence type="ECO:0000256" key="2">
    <source>
        <dbReference type="ARBA" id="ARBA00023125"/>
    </source>
</evidence>
<dbReference type="InterPro" id="IPR001356">
    <property type="entry name" value="HD"/>
</dbReference>
<dbReference type="PROSITE" id="PS00465">
    <property type="entry name" value="POU_2"/>
    <property type="match status" value="1"/>
</dbReference>
<feature type="region of interest" description="Disordered" evidence="8">
    <location>
        <begin position="146"/>
        <end position="182"/>
    </location>
</feature>
<dbReference type="Gene3D" id="1.10.260.40">
    <property type="entry name" value="lambda repressor-like DNA-binding domains"/>
    <property type="match status" value="1"/>
</dbReference>
<dbReference type="PRINTS" id="PR00028">
    <property type="entry name" value="POUDOMAIN"/>
</dbReference>
<evidence type="ECO:0000313" key="11">
    <source>
        <dbReference type="EMBL" id="CAG9797770.1"/>
    </source>
</evidence>
<reference evidence="11" key="2">
    <citation type="submission" date="2022-10" db="EMBL/GenBank/DDBJ databases">
        <authorList>
            <consortium name="ENA_rothamsted_submissions"/>
            <consortium name="culmorum"/>
            <person name="King R."/>
        </authorList>
    </citation>
    <scope>NUCLEOTIDE SEQUENCE</scope>
</reference>
<feature type="region of interest" description="Disordered" evidence="8">
    <location>
        <begin position="403"/>
        <end position="440"/>
    </location>
</feature>
<evidence type="ECO:0000259" key="9">
    <source>
        <dbReference type="PROSITE" id="PS50071"/>
    </source>
</evidence>
<feature type="compositionally biased region" description="Low complexity" evidence="8">
    <location>
        <begin position="569"/>
        <end position="579"/>
    </location>
</feature>
<dbReference type="GO" id="GO:0048699">
    <property type="term" value="P:generation of neurons"/>
    <property type="evidence" value="ECO:0007669"/>
    <property type="project" value="UniProtKB-ARBA"/>
</dbReference>